<evidence type="ECO:0000256" key="2">
    <source>
        <dbReference type="ARBA" id="ARBA00022908"/>
    </source>
</evidence>
<evidence type="ECO:0000256" key="3">
    <source>
        <dbReference type="ARBA" id="ARBA00023125"/>
    </source>
</evidence>
<evidence type="ECO:0000256" key="4">
    <source>
        <dbReference type="ARBA" id="ARBA00023172"/>
    </source>
</evidence>
<dbReference type="Gene3D" id="1.10.443.10">
    <property type="entry name" value="Intergrase catalytic core"/>
    <property type="match status" value="1"/>
</dbReference>
<dbReference type="Pfam" id="PF00589">
    <property type="entry name" value="Phage_integrase"/>
    <property type="match status" value="1"/>
</dbReference>
<reference evidence="6 7" key="1">
    <citation type="submission" date="2022-11" db="EMBL/GenBank/DDBJ databases">
        <title>Complete Genome Sequences of three Polynucleobacter sp. Subcluster PnecC Strains KF022, KF023, and KF032 Isolated from a Shallow Eutrophic Lake in Japan.</title>
        <authorList>
            <person name="Ogata Y."/>
            <person name="Watanabe K."/>
            <person name="Takemine S."/>
            <person name="Shindo C."/>
            <person name="Kurokawa R."/>
            <person name="Suda W."/>
        </authorList>
    </citation>
    <scope>NUCLEOTIDE SEQUENCE [LARGE SCALE GENOMIC DNA]</scope>
    <source>
        <strain evidence="6 7">KF032</strain>
    </source>
</reference>
<dbReference type="InterPro" id="IPR013762">
    <property type="entry name" value="Integrase-like_cat_sf"/>
</dbReference>
<dbReference type="RefSeq" id="WP_281745091.1">
    <property type="nucleotide sequence ID" value="NZ_AP026974.1"/>
</dbReference>
<dbReference type="PROSITE" id="PS51898">
    <property type="entry name" value="TYR_RECOMBINASE"/>
    <property type="match status" value="1"/>
</dbReference>
<accession>A0ABN6TUW2</accession>
<keyword evidence="4" id="KW-0233">DNA recombination</keyword>
<dbReference type="PANTHER" id="PTHR30349">
    <property type="entry name" value="PHAGE INTEGRASE-RELATED"/>
    <property type="match status" value="1"/>
</dbReference>
<dbReference type="InterPro" id="IPR011010">
    <property type="entry name" value="DNA_brk_join_enz"/>
</dbReference>
<dbReference type="CDD" id="cd00397">
    <property type="entry name" value="DNA_BRE_C"/>
    <property type="match status" value="1"/>
</dbReference>
<proteinExistence type="inferred from homology"/>
<dbReference type="SUPFAM" id="SSF56349">
    <property type="entry name" value="DNA breaking-rejoining enzymes"/>
    <property type="match status" value="1"/>
</dbReference>
<evidence type="ECO:0000313" key="7">
    <source>
        <dbReference type="Proteomes" id="UP001211204"/>
    </source>
</evidence>
<dbReference type="InterPro" id="IPR002104">
    <property type="entry name" value="Integrase_catalytic"/>
</dbReference>
<evidence type="ECO:0000259" key="5">
    <source>
        <dbReference type="PROSITE" id="PS51898"/>
    </source>
</evidence>
<evidence type="ECO:0000256" key="1">
    <source>
        <dbReference type="ARBA" id="ARBA00008857"/>
    </source>
</evidence>
<evidence type="ECO:0000313" key="6">
    <source>
        <dbReference type="EMBL" id="BDT79766.1"/>
    </source>
</evidence>
<dbReference type="PANTHER" id="PTHR30349:SF41">
    <property type="entry name" value="INTEGRASE_RECOMBINASE PROTEIN MJ0367-RELATED"/>
    <property type="match status" value="1"/>
</dbReference>
<sequence length="188" mass="21124">MSQAKILNSVELRRVLDHVSTRKHSARNRCALLLTHYAGMRVGEVASLRIDDVLNVSGTIKEEIRLMPDQTKGKHARTVYINARMQKELAQYIKTLKIRDAEKPLFYTQKRDGFSANTLTQYFFFLYRRAGVDGASSHSGRRSFLTGLANKGTAIHILKSLAGHRNIATTASYLYSSPTQLKAAVELI</sequence>
<feature type="domain" description="Tyr recombinase" evidence="5">
    <location>
        <begin position="2"/>
        <end position="186"/>
    </location>
</feature>
<name>A0ABN6TUW2_9BURK</name>
<protein>
    <recommendedName>
        <fullName evidence="5">Tyr recombinase domain-containing protein</fullName>
    </recommendedName>
</protein>
<dbReference type="EMBL" id="AP026974">
    <property type="protein sequence ID" value="BDT79766.1"/>
    <property type="molecule type" value="Genomic_DNA"/>
</dbReference>
<dbReference type="InterPro" id="IPR050090">
    <property type="entry name" value="Tyrosine_recombinase_XerCD"/>
</dbReference>
<comment type="similarity">
    <text evidence="1">Belongs to the 'phage' integrase family.</text>
</comment>
<keyword evidence="3" id="KW-0238">DNA-binding</keyword>
<dbReference type="Proteomes" id="UP001211204">
    <property type="component" value="Chromosome"/>
</dbReference>
<organism evidence="6 7">
    <name type="scientific">Polynucleobacter yangtzensis</name>
    <dbReference type="NCBI Taxonomy" id="1743159"/>
    <lineage>
        <taxon>Bacteria</taxon>
        <taxon>Pseudomonadati</taxon>
        <taxon>Pseudomonadota</taxon>
        <taxon>Betaproteobacteria</taxon>
        <taxon>Burkholderiales</taxon>
        <taxon>Burkholderiaceae</taxon>
        <taxon>Polynucleobacter</taxon>
    </lineage>
</organism>
<keyword evidence="2" id="KW-0229">DNA integration</keyword>
<keyword evidence="7" id="KW-1185">Reference proteome</keyword>
<gene>
    <name evidence="6" type="ORF">PKF032_16540</name>
</gene>